<feature type="domain" description="PAN-3" evidence="2">
    <location>
        <begin position="179"/>
        <end position="218"/>
    </location>
</feature>
<evidence type="ECO:0000313" key="4">
    <source>
        <dbReference type="Proteomes" id="UP000030746"/>
    </source>
</evidence>
<dbReference type="KEGG" id="lgi:LOTGIDRAFT_175793"/>
<dbReference type="AlphaFoldDB" id="V4A7D5"/>
<dbReference type="HOGENOM" id="CLU_113469_2_0_1"/>
<dbReference type="GeneID" id="20243391"/>
<name>V4A7D5_LOTGI</name>
<proteinExistence type="predicted"/>
<gene>
    <name evidence="3" type="ORF">LOTGIDRAFT_175793</name>
</gene>
<keyword evidence="4" id="KW-1185">Reference proteome</keyword>
<accession>V4A7D5</accession>
<dbReference type="EMBL" id="KB202309">
    <property type="protein sequence ID" value="ESO90915.1"/>
    <property type="molecule type" value="Genomic_DNA"/>
</dbReference>
<organism evidence="3 4">
    <name type="scientific">Lottia gigantea</name>
    <name type="common">Giant owl limpet</name>
    <dbReference type="NCBI Taxonomy" id="225164"/>
    <lineage>
        <taxon>Eukaryota</taxon>
        <taxon>Metazoa</taxon>
        <taxon>Spiralia</taxon>
        <taxon>Lophotrochozoa</taxon>
        <taxon>Mollusca</taxon>
        <taxon>Gastropoda</taxon>
        <taxon>Patellogastropoda</taxon>
        <taxon>Lottioidea</taxon>
        <taxon>Lottiidae</taxon>
        <taxon>Lottia</taxon>
    </lineage>
</organism>
<dbReference type="InterPro" id="IPR006583">
    <property type="entry name" value="PAN-3_domain"/>
</dbReference>
<feature type="signal peptide" evidence="1">
    <location>
        <begin position="1"/>
        <end position="21"/>
    </location>
</feature>
<sequence>MNNLLCSVLLVSVTILILIDADCLNYPNVTNANVDNDCGNVVITCSTGFKMVQGLECIDEEWRYQKPVCKPTECPQGVNITNSDAVTESRIFDQVLTFNCSNGINGLTGAQRCGEDGKWIEEQACPVVYRGKYVGITTFTTVPSTNCTEACLKVTQCSSSSSAGSGRCILFEEPIIYTNRPKTLSECIQLCKNDTKCLTLSHTVGSCYLFSVDYTTIETKFVIRDSSNGVIVSGF</sequence>
<dbReference type="Proteomes" id="UP000030746">
    <property type="component" value="Unassembled WGS sequence"/>
</dbReference>
<evidence type="ECO:0000313" key="3">
    <source>
        <dbReference type="EMBL" id="ESO90915.1"/>
    </source>
</evidence>
<dbReference type="CTD" id="20243391"/>
<dbReference type="RefSeq" id="XP_009058397.1">
    <property type="nucleotide sequence ID" value="XM_009060149.1"/>
</dbReference>
<protein>
    <recommendedName>
        <fullName evidence="2">PAN-3 domain-containing protein</fullName>
    </recommendedName>
</protein>
<reference evidence="3 4" key="1">
    <citation type="journal article" date="2013" name="Nature">
        <title>Insights into bilaterian evolution from three spiralian genomes.</title>
        <authorList>
            <person name="Simakov O."/>
            <person name="Marletaz F."/>
            <person name="Cho S.J."/>
            <person name="Edsinger-Gonzales E."/>
            <person name="Havlak P."/>
            <person name="Hellsten U."/>
            <person name="Kuo D.H."/>
            <person name="Larsson T."/>
            <person name="Lv J."/>
            <person name="Arendt D."/>
            <person name="Savage R."/>
            <person name="Osoegawa K."/>
            <person name="de Jong P."/>
            <person name="Grimwood J."/>
            <person name="Chapman J.A."/>
            <person name="Shapiro H."/>
            <person name="Aerts A."/>
            <person name="Otillar R.P."/>
            <person name="Terry A.Y."/>
            <person name="Boore J.L."/>
            <person name="Grigoriev I.V."/>
            <person name="Lindberg D.R."/>
            <person name="Seaver E.C."/>
            <person name="Weisblat D.A."/>
            <person name="Putnam N.H."/>
            <person name="Rokhsar D.S."/>
        </authorList>
    </citation>
    <scope>NUCLEOTIDE SEQUENCE [LARGE SCALE GENOMIC DNA]</scope>
</reference>
<dbReference type="Pfam" id="PF08277">
    <property type="entry name" value="PAN_3"/>
    <property type="match status" value="1"/>
</dbReference>
<evidence type="ECO:0000256" key="1">
    <source>
        <dbReference type="SAM" id="SignalP"/>
    </source>
</evidence>
<evidence type="ECO:0000259" key="2">
    <source>
        <dbReference type="Pfam" id="PF08277"/>
    </source>
</evidence>
<feature type="chain" id="PRO_5004716918" description="PAN-3 domain-containing protein" evidence="1">
    <location>
        <begin position="22"/>
        <end position="235"/>
    </location>
</feature>
<keyword evidence="1" id="KW-0732">Signal</keyword>